<feature type="compositionally biased region" description="Basic and acidic residues" evidence="1">
    <location>
        <begin position="47"/>
        <end position="59"/>
    </location>
</feature>
<keyword evidence="3" id="KW-1185">Reference proteome</keyword>
<accession>A0A5B7J1T5</accession>
<sequence>MKMIAKRSLGRLNFRVGLCSLTRTADLNRGGRLNHNTRAVLRKHRGWEEGIKKTGKEEKEEVEEQEQVKKQEHASLIQSNEN</sequence>
<evidence type="ECO:0000313" key="3">
    <source>
        <dbReference type="Proteomes" id="UP000324222"/>
    </source>
</evidence>
<protein>
    <submittedName>
        <fullName evidence="2">Uncharacterized protein</fullName>
    </submittedName>
</protein>
<dbReference type="EMBL" id="VSRR010078722">
    <property type="protein sequence ID" value="MPC88725.1"/>
    <property type="molecule type" value="Genomic_DNA"/>
</dbReference>
<evidence type="ECO:0000313" key="2">
    <source>
        <dbReference type="EMBL" id="MPC88725.1"/>
    </source>
</evidence>
<name>A0A5B7J1T5_PORTR</name>
<reference evidence="2 3" key="1">
    <citation type="submission" date="2019-05" db="EMBL/GenBank/DDBJ databases">
        <title>Another draft genome of Portunus trituberculatus and its Hox gene families provides insights of decapod evolution.</title>
        <authorList>
            <person name="Jeong J.-H."/>
            <person name="Song I."/>
            <person name="Kim S."/>
            <person name="Choi T."/>
            <person name="Kim D."/>
            <person name="Ryu S."/>
            <person name="Kim W."/>
        </authorList>
    </citation>
    <scope>NUCLEOTIDE SEQUENCE [LARGE SCALE GENOMIC DNA]</scope>
    <source>
        <tissue evidence="2">Muscle</tissue>
    </source>
</reference>
<dbReference type="AlphaFoldDB" id="A0A5B7J1T5"/>
<comment type="caution">
    <text evidence="2">The sequence shown here is derived from an EMBL/GenBank/DDBJ whole genome shotgun (WGS) entry which is preliminary data.</text>
</comment>
<gene>
    <name evidence="2" type="ORF">E2C01_083644</name>
</gene>
<dbReference type="Proteomes" id="UP000324222">
    <property type="component" value="Unassembled WGS sequence"/>
</dbReference>
<organism evidence="2 3">
    <name type="scientific">Portunus trituberculatus</name>
    <name type="common">Swimming crab</name>
    <name type="synonym">Neptunus trituberculatus</name>
    <dbReference type="NCBI Taxonomy" id="210409"/>
    <lineage>
        <taxon>Eukaryota</taxon>
        <taxon>Metazoa</taxon>
        <taxon>Ecdysozoa</taxon>
        <taxon>Arthropoda</taxon>
        <taxon>Crustacea</taxon>
        <taxon>Multicrustacea</taxon>
        <taxon>Malacostraca</taxon>
        <taxon>Eumalacostraca</taxon>
        <taxon>Eucarida</taxon>
        <taxon>Decapoda</taxon>
        <taxon>Pleocyemata</taxon>
        <taxon>Brachyura</taxon>
        <taxon>Eubrachyura</taxon>
        <taxon>Portunoidea</taxon>
        <taxon>Portunidae</taxon>
        <taxon>Portuninae</taxon>
        <taxon>Portunus</taxon>
    </lineage>
</organism>
<evidence type="ECO:0000256" key="1">
    <source>
        <dbReference type="SAM" id="MobiDB-lite"/>
    </source>
</evidence>
<feature type="region of interest" description="Disordered" evidence="1">
    <location>
        <begin position="47"/>
        <end position="82"/>
    </location>
</feature>
<proteinExistence type="predicted"/>